<dbReference type="InterPro" id="IPR017801">
    <property type="entry name" value="DUF3738"/>
</dbReference>
<keyword evidence="3" id="KW-1185">Reference proteome</keyword>
<feature type="chain" id="PRO_5032644599" evidence="1">
    <location>
        <begin position="31"/>
        <end position="269"/>
    </location>
</feature>
<proteinExistence type="predicted"/>
<dbReference type="AlphaFoldDB" id="A0A7S7NNK6"/>
<reference evidence="2 3" key="1">
    <citation type="submission" date="2020-10" db="EMBL/GenBank/DDBJ databases">
        <title>Complete genome sequence of Paludibaculum fermentans P105T, a facultatively anaerobic acidobacterium capable of dissimilatory Fe(III) reduction.</title>
        <authorList>
            <person name="Dedysh S.N."/>
            <person name="Beletsky A.V."/>
            <person name="Kulichevskaya I.S."/>
            <person name="Mardanov A.V."/>
            <person name="Ravin N.V."/>
        </authorList>
    </citation>
    <scope>NUCLEOTIDE SEQUENCE [LARGE SCALE GENOMIC DNA]</scope>
    <source>
        <strain evidence="2 3">P105</strain>
    </source>
</reference>
<evidence type="ECO:0000256" key="1">
    <source>
        <dbReference type="SAM" id="SignalP"/>
    </source>
</evidence>
<gene>
    <name evidence="2" type="ORF">IRI77_29670</name>
</gene>
<dbReference type="RefSeq" id="WP_194448581.1">
    <property type="nucleotide sequence ID" value="NZ_CP063849.1"/>
</dbReference>
<protein>
    <submittedName>
        <fullName evidence="2">TIGR03435 family protein</fullName>
    </submittedName>
</protein>
<evidence type="ECO:0000313" key="2">
    <source>
        <dbReference type="EMBL" id="QOY86912.1"/>
    </source>
</evidence>
<name>A0A7S7NNK6_PALFE</name>
<feature type="signal peptide" evidence="1">
    <location>
        <begin position="1"/>
        <end position="30"/>
    </location>
</feature>
<dbReference type="NCBIfam" id="TIGR03435">
    <property type="entry name" value="Soli_TIGR03435"/>
    <property type="match status" value="1"/>
</dbReference>
<keyword evidence="1" id="KW-0732">Signal</keyword>
<dbReference type="Pfam" id="PF12543">
    <property type="entry name" value="DUF3738"/>
    <property type="match status" value="1"/>
</dbReference>
<dbReference type="KEGG" id="pfer:IRI77_29670"/>
<accession>A0A7S7NNK6</accession>
<dbReference type="EMBL" id="CP063849">
    <property type="protein sequence ID" value="QOY86912.1"/>
    <property type="molecule type" value="Genomic_DNA"/>
</dbReference>
<sequence>MTYRTLRVSGRTKMSVLLLLASAAPQLGLAQTLSPLAFSVASVRPNQAGNAGGEGSERETITLTPANLTMRNVSLRSAIRWAYDLRDSQISGPGWLESQRYDISANTPGQTAQAEVRLMLQNLLADRFKLSVRRETKDLSVYAMTVKRSGKLTIASGGANSVLPNGGAIEFHNYSMAELAERLGSRPFRLDRPVVDKTGLEGVFDFSVKFADNASDLKHTLEGMEQGSADGAPSMITILQEQLGLAFKVAKAPVSSLTVEHAEKVPTGN</sequence>
<evidence type="ECO:0000313" key="3">
    <source>
        <dbReference type="Proteomes" id="UP000593892"/>
    </source>
</evidence>
<dbReference type="Proteomes" id="UP000593892">
    <property type="component" value="Chromosome"/>
</dbReference>
<organism evidence="2 3">
    <name type="scientific">Paludibaculum fermentans</name>
    <dbReference type="NCBI Taxonomy" id="1473598"/>
    <lineage>
        <taxon>Bacteria</taxon>
        <taxon>Pseudomonadati</taxon>
        <taxon>Acidobacteriota</taxon>
        <taxon>Terriglobia</taxon>
        <taxon>Bryobacterales</taxon>
        <taxon>Bryobacteraceae</taxon>
        <taxon>Paludibaculum</taxon>
    </lineage>
</organism>